<dbReference type="EMBL" id="JABWAB010000001">
    <property type="protein sequence ID" value="KAF6059165.1"/>
    <property type="molecule type" value="Genomic_DNA"/>
</dbReference>
<evidence type="ECO:0000256" key="5">
    <source>
        <dbReference type="PIRNR" id="PIRNR039110"/>
    </source>
</evidence>
<reference evidence="9" key="1">
    <citation type="submission" date="2020-03" db="EMBL/GenBank/DDBJ databases">
        <title>FDA dAtabase for Regulatory Grade micrObial Sequences (FDA-ARGOS): Supporting development and validation of Infectious Disease Dx tests.</title>
        <authorList>
            <person name="Campos J."/>
            <person name="Goldberg B."/>
            <person name="Tallon L."/>
            <person name="Sadzewicz L."/>
            <person name="Vavikolanu K."/>
            <person name="Mehta A."/>
            <person name="Aluvathingal J."/>
            <person name="Nadendla S."/>
            <person name="Nandy P."/>
            <person name="Geyer C."/>
            <person name="Yan Y."/>
            <person name="Sichtig H."/>
        </authorList>
    </citation>
    <scope>NUCLEOTIDE SEQUENCE [LARGE SCALE GENOMIC DNA]</scope>
    <source>
        <strain evidence="9">FDAARGOS_652</strain>
    </source>
</reference>
<dbReference type="AlphaFoldDB" id="A0A8X7NQX9"/>
<evidence type="ECO:0000256" key="6">
    <source>
        <dbReference type="RuleBase" id="RU003783"/>
    </source>
</evidence>
<dbReference type="OrthoDB" id="775260at2759"/>
<sequence length="448" mass="52406">MISRLLKLWKGQMNKPIKKPIISIVGTTGVGKSQFSIELAKKINGEVINADSMQVYKGADIITNKHPIEERENVPHHVMDHVDWSEEYFIHRFNKEANHAINDIHSRGKIPIIVGGTHYYLQTLLFNNKTMENKKERELTKTEIELLDGPTNLLFEELQKIDPIIAEKFHPQDHRKLRRAVEIWYTTGQKPSDLYIEQKLDEQEQSSLKYNTLVFWLYSDPKVLQNRLDKRVDKMMETGAEKEIDELFQHYSNNNCDCTSGIFQVIGFKEFLQWLENNKQNETDFAHGLERMKIRTRQYAKYQVKWIQKTLHLELQKEAKFDYVNGGRLYILDATDLSEWEDNVCNRGLAIAEQFFQQKVTLPETPGHLAGLLTEKTNLKSNKVIGSEQRWKHFKCDVCKDKNGDSFVAVGEDSWSRHLNSRRHKKNTSASGKRKHVEEMIRLHKKQS</sequence>
<dbReference type="GO" id="GO:0005730">
    <property type="term" value="C:nucleolus"/>
    <property type="evidence" value="ECO:0007669"/>
    <property type="project" value="EnsemblFungi"/>
</dbReference>
<dbReference type="Gene3D" id="3.40.50.300">
    <property type="entry name" value="P-loop containing nucleotide triphosphate hydrolases"/>
    <property type="match status" value="1"/>
</dbReference>
<dbReference type="HAMAP" id="MF_00185">
    <property type="entry name" value="IPP_trans"/>
    <property type="match status" value="1"/>
</dbReference>
<dbReference type="Gene3D" id="1.10.20.140">
    <property type="match status" value="1"/>
</dbReference>
<evidence type="ECO:0000256" key="7">
    <source>
        <dbReference type="RuleBase" id="RU003785"/>
    </source>
</evidence>
<evidence type="ECO:0000313" key="10">
    <source>
        <dbReference type="Proteomes" id="UP000590412"/>
    </source>
</evidence>
<dbReference type="GO" id="GO:0000049">
    <property type="term" value="F:tRNA binding"/>
    <property type="evidence" value="ECO:0007669"/>
    <property type="project" value="EnsemblFungi"/>
</dbReference>
<evidence type="ECO:0000313" key="9">
    <source>
        <dbReference type="EMBL" id="KAF6059165.1"/>
    </source>
</evidence>
<comment type="function">
    <text evidence="5">Catalyzes the transfer of a dimethylallyl group onto the adenine at position 37.</text>
</comment>
<dbReference type="Pfam" id="PF01715">
    <property type="entry name" value="IPPT"/>
    <property type="match status" value="1"/>
</dbReference>
<keyword evidence="3 5" id="KW-0547">Nucleotide-binding</keyword>
<feature type="region of interest" description="Disordered" evidence="8">
    <location>
        <begin position="418"/>
        <end position="448"/>
    </location>
</feature>
<comment type="similarity">
    <text evidence="1 5 7">Belongs to the IPP transferase family.</text>
</comment>
<name>A0A8X7NQX9_CANPA</name>
<evidence type="ECO:0000256" key="1">
    <source>
        <dbReference type="ARBA" id="ARBA00005842"/>
    </source>
</evidence>
<dbReference type="GO" id="GO:0006400">
    <property type="term" value="P:tRNA modification"/>
    <property type="evidence" value="ECO:0007669"/>
    <property type="project" value="EnsemblFungi"/>
</dbReference>
<dbReference type="Proteomes" id="UP000590412">
    <property type="component" value="Unassembled WGS sequence"/>
</dbReference>
<accession>A0A8X7NQX9</accession>
<dbReference type="GO" id="GO:0052381">
    <property type="term" value="F:tRNA dimethylallyltransferase activity"/>
    <property type="evidence" value="ECO:0007669"/>
    <property type="project" value="UniProtKB-UniRule"/>
</dbReference>
<evidence type="ECO:0000256" key="3">
    <source>
        <dbReference type="ARBA" id="ARBA00022741"/>
    </source>
</evidence>
<gene>
    <name evidence="9" type="ORF">FOB60_000747</name>
</gene>
<dbReference type="PIRSF" id="PIRSF039110">
    <property type="entry name" value="IPP_transferase"/>
    <property type="match status" value="1"/>
</dbReference>
<dbReference type="SUPFAM" id="SSF52540">
    <property type="entry name" value="P-loop containing nucleoside triphosphate hydrolases"/>
    <property type="match status" value="2"/>
</dbReference>
<keyword evidence="2 5" id="KW-0808">Transferase</keyword>
<dbReference type="GO" id="GO:0005524">
    <property type="term" value="F:ATP binding"/>
    <property type="evidence" value="ECO:0007669"/>
    <property type="project" value="UniProtKB-UniRule"/>
</dbReference>
<keyword evidence="4 5" id="KW-0067">ATP-binding</keyword>
<dbReference type="InterPro" id="IPR039657">
    <property type="entry name" value="Dimethylallyltransferase"/>
</dbReference>
<dbReference type="EC" id="2.5.1.75" evidence="5 6"/>
<keyword evidence="5 6" id="KW-0819">tRNA processing</keyword>
<dbReference type="GO" id="GO:0005739">
    <property type="term" value="C:mitochondrion"/>
    <property type="evidence" value="ECO:0007669"/>
    <property type="project" value="EnsemblFungi"/>
</dbReference>
<dbReference type="InterPro" id="IPR027417">
    <property type="entry name" value="P-loop_NTPase"/>
</dbReference>
<proteinExistence type="inferred from homology"/>
<dbReference type="Gene3D" id="3.30.160.60">
    <property type="entry name" value="Classic Zinc Finger"/>
    <property type="match status" value="1"/>
</dbReference>
<comment type="catalytic activity">
    <reaction evidence="5 6">
        <text>adenosine(37) in tRNA + dimethylallyl diphosphate = N(6)-dimethylallyladenosine(37) in tRNA + diphosphate</text>
        <dbReference type="Rhea" id="RHEA:26482"/>
        <dbReference type="Rhea" id="RHEA-COMP:10162"/>
        <dbReference type="Rhea" id="RHEA-COMP:10375"/>
        <dbReference type="ChEBI" id="CHEBI:33019"/>
        <dbReference type="ChEBI" id="CHEBI:57623"/>
        <dbReference type="ChEBI" id="CHEBI:74411"/>
        <dbReference type="ChEBI" id="CHEBI:74415"/>
        <dbReference type="EC" id="2.5.1.75"/>
    </reaction>
</comment>
<evidence type="ECO:0000256" key="4">
    <source>
        <dbReference type="ARBA" id="ARBA00022840"/>
    </source>
</evidence>
<dbReference type="GO" id="GO:0005829">
    <property type="term" value="C:cytosol"/>
    <property type="evidence" value="ECO:0007669"/>
    <property type="project" value="EnsemblFungi"/>
</dbReference>
<evidence type="ECO:0000256" key="8">
    <source>
        <dbReference type="SAM" id="MobiDB-lite"/>
    </source>
</evidence>
<dbReference type="InterPro" id="IPR030666">
    <property type="entry name" value="IPP_transferase_euk"/>
</dbReference>
<protein>
    <recommendedName>
        <fullName evidence="5 6">tRNA dimethylallyltransferase</fullName>
        <ecNumber evidence="5 6">2.5.1.75</ecNumber>
    </recommendedName>
</protein>
<dbReference type="PANTHER" id="PTHR11088:SF89">
    <property type="entry name" value="TRNA DIMETHYLALLYLTRANSFERASE"/>
    <property type="match status" value="1"/>
</dbReference>
<comment type="caution">
    <text evidence="9">The sequence shown here is derived from an EMBL/GenBank/DDBJ whole genome shotgun (WGS) entry which is preliminary data.</text>
</comment>
<organism evidence="9 10">
    <name type="scientific">Candida parapsilosis</name>
    <name type="common">Yeast</name>
    <dbReference type="NCBI Taxonomy" id="5480"/>
    <lineage>
        <taxon>Eukaryota</taxon>
        <taxon>Fungi</taxon>
        <taxon>Dikarya</taxon>
        <taxon>Ascomycota</taxon>
        <taxon>Saccharomycotina</taxon>
        <taxon>Pichiomycetes</taxon>
        <taxon>Debaryomycetaceae</taxon>
        <taxon>Candida/Lodderomyces clade</taxon>
        <taxon>Candida</taxon>
    </lineage>
</organism>
<dbReference type="InterPro" id="IPR018022">
    <property type="entry name" value="IPT"/>
</dbReference>
<dbReference type="NCBIfam" id="TIGR00174">
    <property type="entry name" value="miaA"/>
    <property type="match status" value="1"/>
</dbReference>
<dbReference type="PANTHER" id="PTHR11088">
    <property type="entry name" value="TRNA DIMETHYLALLYLTRANSFERASE"/>
    <property type="match status" value="1"/>
</dbReference>
<evidence type="ECO:0000256" key="2">
    <source>
        <dbReference type="ARBA" id="ARBA00022679"/>
    </source>
</evidence>
<keyword evidence="5" id="KW-0963">Cytoplasm</keyword>
<feature type="compositionally biased region" description="Basic residues" evidence="8">
    <location>
        <begin position="419"/>
        <end position="435"/>
    </location>
</feature>